<evidence type="ECO:0000313" key="2">
    <source>
        <dbReference type="EMBL" id="KAF4136229.1"/>
    </source>
</evidence>
<dbReference type="Proteomes" id="UP000704712">
    <property type="component" value="Unassembled WGS sequence"/>
</dbReference>
<proteinExistence type="predicted"/>
<dbReference type="EMBL" id="JAACNO010001981">
    <property type="protein sequence ID" value="KAF4136229.1"/>
    <property type="molecule type" value="Genomic_DNA"/>
</dbReference>
<feature type="non-terminal residue" evidence="2">
    <location>
        <position position="1"/>
    </location>
</feature>
<keyword evidence="1" id="KW-0175">Coiled coil</keyword>
<protein>
    <submittedName>
        <fullName evidence="2">Uncharacterized protein</fullName>
    </submittedName>
</protein>
<evidence type="ECO:0000313" key="3">
    <source>
        <dbReference type="Proteomes" id="UP000704712"/>
    </source>
</evidence>
<feature type="coiled-coil region" evidence="1">
    <location>
        <begin position="193"/>
        <end position="227"/>
    </location>
</feature>
<sequence>SGTIRENGQIAHSGDRVSLLQGFPKPNQPCRMAQHVTQSAQGSSESLTVPATTDDTRARDMTTIDEDLKALFRIRYKELAKHFKKTTNTKRIIYVWVALASTLSVQWSKMFTDQQCQIKGRTGNCGPIRRPKHYLIMKDSWGDTTGMNNRPHLITEDMDTPPIYRAGEWVEADLGAVAKGFSEGLAIQSDRAHAQALQLLKQIETQSEQLREQNQNMRELLNLIRHRN</sequence>
<evidence type="ECO:0000256" key="1">
    <source>
        <dbReference type="SAM" id="Coils"/>
    </source>
</evidence>
<name>A0A8S9UAE5_PHYIN</name>
<comment type="caution">
    <text evidence="2">The sequence shown here is derived from an EMBL/GenBank/DDBJ whole genome shotgun (WGS) entry which is preliminary data.</text>
</comment>
<gene>
    <name evidence="2" type="ORF">GN958_ATG14570</name>
</gene>
<dbReference type="AlphaFoldDB" id="A0A8S9UAE5"/>
<organism evidence="2 3">
    <name type="scientific">Phytophthora infestans</name>
    <name type="common">Potato late blight agent</name>
    <name type="synonym">Botrytis infestans</name>
    <dbReference type="NCBI Taxonomy" id="4787"/>
    <lineage>
        <taxon>Eukaryota</taxon>
        <taxon>Sar</taxon>
        <taxon>Stramenopiles</taxon>
        <taxon>Oomycota</taxon>
        <taxon>Peronosporomycetes</taxon>
        <taxon>Peronosporales</taxon>
        <taxon>Peronosporaceae</taxon>
        <taxon>Phytophthora</taxon>
    </lineage>
</organism>
<accession>A0A8S9UAE5</accession>
<reference evidence="2" key="1">
    <citation type="submission" date="2020-03" db="EMBL/GenBank/DDBJ databases">
        <title>Hybrid Assembly of Korean Phytophthora infestans isolates.</title>
        <authorList>
            <person name="Prokchorchik M."/>
            <person name="Lee Y."/>
            <person name="Seo J."/>
            <person name="Cho J.-H."/>
            <person name="Park Y.-E."/>
            <person name="Jang D.-C."/>
            <person name="Im J.-S."/>
            <person name="Choi J.-G."/>
            <person name="Park H.-J."/>
            <person name="Lee G.-B."/>
            <person name="Lee Y.-G."/>
            <person name="Hong S.-Y."/>
            <person name="Cho K."/>
            <person name="Sohn K.H."/>
        </authorList>
    </citation>
    <scope>NUCLEOTIDE SEQUENCE</scope>
    <source>
        <strain evidence="2">KR_2_A2</strain>
    </source>
</reference>